<dbReference type="AlphaFoldDB" id="A0AA36G3T8"/>
<comment type="caution">
    <text evidence="2">The sequence shown here is derived from an EMBL/GenBank/DDBJ whole genome shotgun (WGS) entry which is preliminary data.</text>
</comment>
<evidence type="ECO:0000256" key="1">
    <source>
        <dbReference type="SAM" id="SignalP"/>
    </source>
</evidence>
<reference evidence="2" key="1">
    <citation type="submission" date="2023-06" db="EMBL/GenBank/DDBJ databases">
        <authorList>
            <person name="Delattre M."/>
        </authorList>
    </citation>
    <scope>NUCLEOTIDE SEQUENCE</scope>
    <source>
        <strain evidence="2">AF72</strain>
    </source>
</reference>
<organism evidence="2 3">
    <name type="scientific">Mesorhabditis spiculigera</name>
    <dbReference type="NCBI Taxonomy" id="96644"/>
    <lineage>
        <taxon>Eukaryota</taxon>
        <taxon>Metazoa</taxon>
        <taxon>Ecdysozoa</taxon>
        <taxon>Nematoda</taxon>
        <taxon>Chromadorea</taxon>
        <taxon>Rhabditida</taxon>
        <taxon>Rhabditina</taxon>
        <taxon>Rhabditomorpha</taxon>
        <taxon>Rhabditoidea</taxon>
        <taxon>Rhabditidae</taxon>
        <taxon>Mesorhabditinae</taxon>
        <taxon>Mesorhabditis</taxon>
    </lineage>
</organism>
<proteinExistence type="predicted"/>
<protein>
    <submittedName>
        <fullName evidence="2">Uncharacterized protein</fullName>
    </submittedName>
</protein>
<feature type="chain" id="PRO_5041231077" evidence="1">
    <location>
        <begin position="20"/>
        <end position="136"/>
    </location>
</feature>
<accession>A0AA36G3T8</accession>
<dbReference type="EMBL" id="CATQJA010002588">
    <property type="protein sequence ID" value="CAJ0571964.1"/>
    <property type="molecule type" value="Genomic_DNA"/>
</dbReference>
<keyword evidence="3" id="KW-1185">Reference proteome</keyword>
<sequence length="136" mass="14698">MRTIFVLILVCTSALAVSGKQIVRGKRQCASCLQMEVEMQQTIPLYQQPSCKCPTHCRCAVTRQGTPYCACQPVVSPKTQTVTQRIPQTPCNACSQACASACRDSQLTPKQCGCEKVCSPPAYGNTNNGAQDHKNA</sequence>
<dbReference type="Proteomes" id="UP001177023">
    <property type="component" value="Unassembled WGS sequence"/>
</dbReference>
<name>A0AA36G3T8_9BILA</name>
<feature type="signal peptide" evidence="1">
    <location>
        <begin position="1"/>
        <end position="19"/>
    </location>
</feature>
<feature type="non-terminal residue" evidence="2">
    <location>
        <position position="1"/>
    </location>
</feature>
<evidence type="ECO:0000313" key="3">
    <source>
        <dbReference type="Proteomes" id="UP001177023"/>
    </source>
</evidence>
<evidence type="ECO:0000313" key="2">
    <source>
        <dbReference type="EMBL" id="CAJ0571964.1"/>
    </source>
</evidence>
<gene>
    <name evidence="2" type="ORF">MSPICULIGERA_LOCUS10361</name>
</gene>
<keyword evidence="1" id="KW-0732">Signal</keyword>